<organism evidence="4">
    <name type="scientific">hydrothermal vent metagenome</name>
    <dbReference type="NCBI Taxonomy" id="652676"/>
    <lineage>
        <taxon>unclassified sequences</taxon>
        <taxon>metagenomes</taxon>
        <taxon>ecological metagenomes</taxon>
    </lineage>
</organism>
<feature type="transmembrane region" description="Helical" evidence="2">
    <location>
        <begin position="71"/>
        <end position="92"/>
    </location>
</feature>
<dbReference type="SUPFAM" id="SSF53300">
    <property type="entry name" value="vWA-like"/>
    <property type="match status" value="1"/>
</dbReference>
<keyword evidence="2" id="KW-1133">Transmembrane helix</keyword>
<dbReference type="SUPFAM" id="SSF52317">
    <property type="entry name" value="Class I glutamine amidotransferase-like"/>
    <property type="match status" value="1"/>
</dbReference>
<keyword evidence="2" id="KW-0472">Membrane</keyword>
<dbReference type="PANTHER" id="PTHR37947">
    <property type="entry name" value="BLL2462 PROTEIN"/>
    <property type="match status" value="1"/>
</dbReference>
<feature type="transmembrane region" description="Helical" evidence="2">
    <location>
        <begin position="41"/>
        <end position="59"/>
    </location>
</feature>
<evidence type="ECO:0000256" key="2">
    <source>
        <dbReference type="SAM" id="Phobius"/>
    </source>
</evidence>
<accession>A0A3B1DIA5</accession>
<dbReference type="AlphaFoldDB" id="A0A3B1DIA5"/>
<dbReference type="PANTHER" id="PTHR37947:SF1">
    <property type="entry name" value="BLL2462 PROTEIN"/>
    <property type="match status" value="1"/>
</dbReference>
<sequence length="864" mass="98076">MNTCLSLVWLMVAVVNMQNLSFIEKLKMMKYDWPDTGLQWFLYGGGFFLAFVYTIWLYVLDTRERSLFWRFWLLFFRLSTLAIVLLIALNPYTQDRKAVFSPSRVILVVDTSLSMREPEKMLEKENAVGDKSVIPSRSSACVDLLEKSSLIEDLRKKHDVYIYTFDTKLKGPHRVFSTYDVRLQNETLVETKQSSDKEDVSKDKDTSKEQTIDWKELLRPQGTESALGEAVRELVGTVNDPTLAGVVVISDGGSNAGIDPSSAAVEAKEASPSVHIYTVGVGSTLFPKRLQITDVEAPSEVHVGKDPYDIKAYVQGVAMGKDPLMVELLMRPEADSNAPLIKISEQKIQLDKDNTPIEVVFNQIPKVAGKFEYVVRTYPLGKSNHSKMKPVERSKIVSIVKRNLSVLMIAGGPTRDYRFARNMLYRHPGIDIDVWLQTVDPSTVNTVSQESDDLLVKFPENFPLRPKANEIKDESAQPKQYDVILAFDVDWERIDKEGREKIKDWVDRKSGGIVFIAGDVYTPDLTAMKTVDGNNKFESILLLHPVVLSDEDIGFRLDEKAVTPSSLNFTQMGKSVGFLQLTDEPETSKEVWKEFEGIYRCYPTKGKKAGAQVYSYFSGPNADGEEGDPIFLASQYYGSGKAMYVGSGEIWRLRSIDDEFFDRFWTKVIREVGQGRQKQGNNLGMSLPEKNTYYLGESIQMRVQMMTPQLKPLILKSAKMKVITPDGREMAPVLTMIPDPQNKEKGQYISSFRANELGIYRVEVPVSGTDEVIKERFEVLMPTLETDDPRQNITLLTELSHTTSGKYFTMTDVKKELPTRLEGKSQETYIDEQPQTQWDRMFLMWLLLGLLGIEWLSRKLLKLA</sequence>
<keyword evidence="2" id="KW-0812">Transmembrane</keyword>
<evidence type="ECO:0000313" key="4">
    <source>
        <dbReference type="EMBL" id="VAX38651.1"/>
    </source>
</evidence>
<protein>
    <recommendedName>
        <fullName evidence="3">VWFA domain-containing protein</fullName>
    </recommendedName>
</protein>
<feature type="compositionally biased region" description="Basic and acidic residues" evidence="1">
    <location>
        <begin position="193"/>
        <end position="209"/>
    </location>
</feature>
<evidence type="ECO:0000259" key="3">
    <source>
        <dbReference type="PROSITE" id="PS50234"/>
    </source>
</evidence>
<dbReference type="InterPro" id="IPR002035">
    <property type="entry name" value="VWF_A"/>
</dbReference>
<dbReference type="Gene3D" id="3.40.50.880">
    <property type="match status" value="1"/>
</dbReference>
<name>A0A3B1DIA5_9ZZZZ</name>
<proteinExistence type="predicted"/>
<dbReference type="EMBL" id="UOGL01000239">
    <property type="protein sequence ID" value="VAX38651.1"/>
    <property type="molecule type" value="Genomic_DNA"/>
</dbReference>
<dbReference type="InterPro" id="IPR029062">
    <property type="entry name" value="Class_I_gatase-like"/>
</dbReference>
<reference evidence="4" key="1">
    <citation type="submission" date="2018-06" db="EMBL/GenBank/DDBJ databases">
        <authorList>
            <person name="Zhirakovskaya E."/>
        </authorList>
    </citation>
    <scope>NUCLEOTIDE SEQUENCE</scope>
</reference>
<evidence type="ECO:0000256" key="1">
    <source>
        <dbReference type="SAM" id="MobiDB-lite"/>
    </source>
</evidence>
<dbReference type="Gene3D" id="3.40.50.410">
    <property type="entry name" value="von Willebrand factor, type A domain"/>
    <property type="match status" value="1"/>
</dbReference>
<feature type="domain" description="VWFA" evidence="3">
    <location>
        <begin position="104"/>
        <end position="317"/>
    </location>
</feature>
<gene>
    <name evidence="4" type="ORF">MNBD_PLANCTO02-318</name>
</gene>
<dbReference type="InterPro" id="IPR036465">
    <property type="entry name" value="vWFA_dom_sf"/>
</dbReference>
<dbReference type="PROSITE" id="PS50234">
    <property type="entry name" value="VWFA"/>
    <property type="match status" value="1"/>
</dbReference>
<feature type="region of interest" description="Disordered" evidence="1">
    <location>
        <begin position="190"/>
        <end position="209"/>
    </location>
</feature>